<evidence type="ECO:0000256" key="1">
    <source>
        <dbReference type="SAM" id="SignalP"/>
    </source>
</evidence>
<keyword evidence="1" id="KW-0732">Signal</keyword>
<proteinExistence type="predicted"/>
<protein>
    <recommendedName>
        <fullName evidence="2">F-box domain-containing protein</fullName>
    </recommendedName>
</protein>
<dbReference type="Pfam" id="PF00646">
    <property type="entry name" value="F-box"/>
    <property type="match status" value="1"/>
</dbReference>
<evidence type="ECO:0000313" key="3">
    <source>
        <dbReference type="EMBL" id="EFO89195.1"/>
    </source>
</evidence>
<dbReference type="HOGENOM" id="CLU_028840_5_1_1"/>
<dbReference type="InterPro" id="IPR001810">
    <property type="entry name" value="F-box_dom"/>
</dbReference>
<organism evidence="4">
    <name type="scientific">Caenorhabditis remanei</name>
    <name type="common">Caenorhabditis vulgaris</name>
    <dbReference type="NCBI Taxonomy" id="31234"/>
    <lineage>
        <taxon>Eukaryota</taxon>
        <taxon>Metazoa</taxon>
        <taxon>Ecdysozoa</taxon>
        <taxon>Nematoda</taxon>
        <taxon>Chromadorea</taxon>
        <taxon>Rhabditida</taxon>
        <taxon>Rhabditina</taxon>
        <taxon>Rhabditomorpha</taxon>
        <taxon>Rhabditoidea</taxon>
        <taxon>Rhabditidae</taxon>
        <taxon>Peloderinae</taxon>
        <taxon>Caenorhabditis</taxon>
    </lineage>
</organism>
<name>E3N7W1_CAERE</name>
<dbReference type="Pfam" id="PF07735">
    <property type="entry name" value="FBA_2"/>
    <property type="match status" value="1"/>
</dbReference>
<gene>
    <name evidence="3" type="ORF">CRE_17019</name>
</gene>
<dbReference type="OrthoDB" id="5909479at2759"/>
<dbReference type="InterPro" id="IPR053222">
    <property type="entry name" value="Zygotic_Embryogenesis-Asso"/>
</dbReference>
<reference evidence="3" key="1">
    <citation type="submission" date="2007-07" db="EMBL/GenBank/DDBJ databases">
        <title>PCAP assembly of the Caenorhabditis remanei genome.</title>
        <authorList>
            <consortium name="The Caenorhabditis remanei Sequencing Consortium"/>
            <person name="Wilson R.K."/>
        </authorList>
    </citation>
    <scope>NUCLEOTIDE SEQUENCE [LARGE SCALE GENOMIC DNA]</scope>
    <source>
        <strain evidence="3">PB4641</strain>
    </source>
</reference>
<feature type="signal peptide" evidence="1">
    <location>
        <begin position="1"/>
        <end position="21"/>
    </location>
</feature>
<keyword evidence="4" id="KW-1185">Reference proteome</keyword>
<feature type="domain" description="F-box" evidence="2">
    <location>
        <begin position="4"/>
        <end position="50"/>
    </location>
</feature>
<accession>E3N7W1</accession>
<dbReference type="InParanoid" id="E3N7W1"/>
<dbReference type="InterPro" id="IPR012885">
    <property type="entry name" value="F-box_Sdz-33"/>
</dbReference>
<evidence type="ECO:0000259" key="2">
    <source>
        <dbReference type="PROSITE" id="PS50181"/>
    </source>
</evidence>
<dbReference type="EMBL" id="DS268552">
    <property type="protein sequence ID" value="EFO89195.1"/>
    <property type="molecule type" value="Genomic_DNA"/>
</dbReference>
<evidence type="ECO:0000313" key="4">
    <source>
        <dbReference type="Proteomes" id="UP000008281"/>
    </source>
</evidence>
<dbReference type="AlphaFoldDB" id="E3N7W1"/>
<dbReference type="PROSITE" id="PS50181">
    <property type="entry name" value="FBOX"/>
    <property type="match status" value="1"/>
</dbReference>
<dbReference type="PANTHER" id="PTHR22899">
    <property type="entry name" value="CYCLIN-RELATED F-BOX FAMILY"/>
    <property type="match status" value="1"/>
</dbReference>
<dbReference type="Proteomes" id="UP000008281">
    <property type="component" value="Unassembled WGS sequence"/>
</dbReference>
<feature type="chain" id="PRO_5003176117" description="F-box domain-containing protein" evidence="1">
    <location>
        <begin position="22"/>
        <end position="319"/>
    </location>
</feature>
<sequence length="319" mass="37223">MTTPFPLLRLPLLPLMQVCRCMDTVEVFAFSLLSKRTNTTAKRLKITRSIDVNVHENHVQLCFRDVQDILIYLDLENDQARADVKLQNRWSSWNNLPISTSELLNRTLNVFNCGFIHKLEFVDIPRYNVLPILATLPNIKEVTSYLDITNEIIYRTLKVISPNTSKVNLYPRAEYGNPEKLQEILIENLDVLIIAPLGGDIRLHLDDILITNASKAVYNRLRLSEQDLNRFLKLWNSGKFNTRMEVLQIVVKEDFNRDSVLNGLHAIELPETIERTFEFSRNQIFRKIIYGGHDIRRENGDLVTVDIHGLHYYNIYFWP</sequence>